<organism evidence="3 4">
    <name type="scientific">Galerina marginata (strain CBS 339.88)</name>
    <dbReference type="NCBI Taxonomy" id="685588"/>
    <lineage>
        <taxon>Eukaryota</taxon>
        <taxon>Fungi</taxon>
        <taxon>Dikarya</taxon>
        <taxon>Basidiomycota</taxon>
        <taxon>Agaricomycotina</taxon>
        <taxon>Agaricomycetes</taxon>
        <taxon>Agaricomycetidae</taxon>
        <taxon>Agaricales</taxon>
        <taxon>Agaricineae</taxon>
        <taxon>Strophariaceae</taxon>
        <taxon>Galerina</taxon>
    </lineage>
</organism>
<dbReference type="AlphaFoldDB" id="A0A067SNA1"/>
<evidence type="ECO:0000313" key="4">
    <source>
        <dbReference type="Proteomes" id="UP000027222"/>
    </source>
</evidence>
<dbReference type="PANTHER" id="PTHR40465:SF1">
    <property type="entry name" value="DUF6534 DOMAIN-CONTAINING PROTEIN"/>
    <property type="match status" value="1"/>
</dbReference>
<keyword evidence="4" id="KW-1185">Reference proteome</keyword>
<feature type="transmembrane region" description="Helical" evidence="1">
    <location>
        <begin position="93"/>
        <end position="112"/>
    </location>
</feature>
<evidence type="ECO:0000259" key="2">
    <source>
        <dbReference type="Pfam" id="PF20152"/>
    </source>
</evidence>
<feature type="transmembrane region" description="Helical" evidence="1">
    <location>
        <begin position="161"/>
        <end position="187"/>
    </location>
</feature>
<feature type="transmembrane region" description="Helical" evidence="1">
    <location>
        <begin position="124"/>
        <end position="149"/>
    </location>
</feature>
<keyword evidence="1" id="KW-0812">Transmembrane</keyword>
<name>A0A067SNA1_GALM3</name>
<proteinExistence type="predicted"/>
<keyword evidence="1" id="KW-0472">Membrane</keyword>
<feature type="domain" description="DUF6534" evidence="2">
    <location>
        <begin position="172"/>
        <end position="258"/>
    </location>
</feature>
<feature type="transmembrane region" description="Helical" evidence="1">
    <location>
        <begin position="223"/>
        <end position="246"/>
    </location>
</feature>
<feature type="transmembrane region" description="Helical" evidence="1">
    <location>
        <begin position="20"/>
        <end position="43"/>
    </location>
</feature>
<dbReference type="PANTHER" id="PTHR40465">
    <property type="entry name" value="CHROMOSOME 1, WHOLE GENOME SHOTGUN SEQUENCE"/>
    <property type="match status" value="1"/>
</dbReference>
<reference evidence="4" key="1">
    <citation type="journal article" date="2014" name="Proc. Natl. Acad. Sci. U.S.A.">
        <title>Extensive sampling of basidiomycete genomes demonstrates inadequacy of the white-rot/brown-rot paradigm for wood decay fungi.</title>
        <authorList>
            <person name="Riley R."/>
            <person name="Salamov A.A."/>
            <person name="Brown D.W."/>
            <person name="Nagy L.G."/>
            <person name="Floudas D."/>
            <person name="Held B.W."/>
            <person name="Levasseur A."/>
            <person name="Lombard V."/>
            <person name="Morin E."/>
            <person name="Otillar R."/>
            <person name="Lindquist E.A."/>
            <person name="Sun H."/>
            <person name="LaButti K.M."/>
            <person name="Schmutz J."/>
            <person name="Jabbour D."/>
            <person name="Luo H."/>
            <person name="Baker S.E."/>
            <person name="Pisabarro A.G."/>
            <person name="Walton J.D."/>
            <person name="Blanchette R.A."/>
            <person name="Henrissat B."/>
            <person name="Martin F."/>
            <person name="Cullen D."/>
            <person name="Hibbett D.S."/>
            <person name="Grigoriev I.V."/>
        </authorList>
    </citation>
    <scope>NUCLEOTIDE SEQUENCE [LARGE SCALE GENOMIC DNA]</scope>
    <source>
        <strain evidence="4">CBS 339.88</strain>
    </source>
</reference>
<dbReference type="InterPro" id="IPR045339">
    <property type="entry name" value="DUF6534"/>
</dbReference>
<dbReference type="Proteomes" id="UP000027222">
    <property type="component" value="Unassembled WGS sequence"/>
</dbReference>
<dbReference type="OrthoDB" id="2535105at2759"/>
<dbReference type="HOGENOM" id="CLU_046025_0_1_1"/>
<sequence>MSAEPIHNNELDVHRTLGALSLGALFSSVLFGIATLQVYTYYLHVPKDKSRLKGLVSWFCELAHYICVCHFVYTWTITEYGHPEALTVRPPPSISATILIGAFIGPSVQIFFADRVRVLSQGRLIIPIFCWTAAIVLVAIEIFISFQAFRCSNVSSFEIEWRWWIIASLGLSAAIDIVEAVSICFYLGRLRSQSMASTATNIQTIMIWTMETGLLKSISEVSIVIWFILMPNTFIWIALFICLARMHSNSLLVSLNSRVMLPQPTLYLSKPAEV</sequence>
<dbReference type="EMBL" id="KL142403">
    <property type="protein sequence ID" value="KDR69189.1"/>
    <property type="molecule type" value="Genomic_DNA"/>
</dbReference>
<accession>A0A067SNA1</accession>
<evidence type="ECO:0000313" key="3">
    <source>
        <dbReference type="EMBL" id="KDR69189.1"/>
    </source>
</evidence>
<evidence type="ECO:0000256" key="1">
    <source>
        <dbReference type="SAM" id="Phobius"/>
    </source>
</evidence>
<feature type="transmembrane region" description="Helical" evidence="1">
    <location>
        <begin position="55"/>
        <end position="73"/>
    </location>
</feature>
<keyword evidence="1" id="KW-1133">Transmembrane helix</keyword>
<dbReference type="Pfam" id="PF20152">
    <property type="entry name" value="DUF6534"/>
    <property type="match status" value="1"/>
</dbReference>
<gene>
    <name evidence="3" type="ORF">GALMADRAFT_230723</name>
</gene>
<protein>
    <recommendedName>
        <fullName evidence="2">DUF6534 domain-containing protein</fullName>
    </recommendedName>
</protein>